<evidence type="ECO:0000313" key="2">
    <source>
        <dbReference type="Proteomes" id="UP001207742"/>
    </source>
</evidence>
<name>A0ABT3INA9_9BACT</name>
<proteinExistence type="predicted"/>
<reference evidence="1 2" key="1">
    <citation type="submission" date="2022-10" db="EMBL/GenBank/DDBJ databases">
        <title>Chitinophaga nivalis PC15 sp. nov., isolated from Pyeongchang county, South Korea.</title>
        <authorList>
            <person name="Trinh H.N."/>
        </authorList>
    </citation>
    <scope>NUCLEOTIDE SEQUENCE [LARGE SCALE GENOMIC DNA]</scope>
    <source>
        <strain evidence="1 2">PC14</strain>
    </source>
</reference>
<gene>
    <name evidence="1" type="ORF">OL497_15300</name>
</gene>
<evidence type="ECO:0000313" key="1">
    <source>
        <dbReference type="EMBL" id="MCW3485275.1"/>
    </source>
</evidence>
<protein>
    <submittedName>
        <fullName evidence="1">Uncharacterized protein</fullName>
    </submittedName>
</protein>
<accession>A0ABT3INA9</accession>
<keyword evidence="2" id="KW-1185">Reference proteome</keyword>
<dbReference type="Proteomes" id="UP001207742">
    <property type="component" value="Unassembled WGS sequence"/>
</dbReference>
<dbReference type="EMBL" id="JAPDNS010000001">
    <property type="protein sequence ID" value="MCW3485275.1"/>
    <property type="molecule type" value="Genomic_DNA"/>
</dbReference>
<dbReference type="RefSeq" id="WP_264731481.1">
    <property type="nucleotide sequence ID" value="NZ_JAPDNR010000001.1"/>
</dbReference>
<organism evidence="1 2">
    <name type="scientific">Chitinophaga nivalis</name>
    <dbReference type="NCBI Taxonomy" id="2991709"/>
    <lineage>
        <taxon>Bacteria</taxon>
        <taxon>Pseudomonadati</taxon>
        <taxon>Bacteroidota</taxon>
        <taxon>Chitinophagia</taxon>
        <taxon>Chitinophagales</taxon>
        <taxon>Chitinophagaceae</taxon>
        <taxon>Chitinophaga</taxon>
    </lineage>
</organism>
<sequence>MYPPGIPVPDIPQQNSWPSGIIVIQTPFFLLTTPYTKAPVLPASLYPAAISGATDSCGIVADL</sequence>
<comment type="caution">
    <text evidence="1">The sequence shown here is derived from an EMBL/GenBank/DDBJ whole genome shotgun (WGS) entry which is preliminary data.</text>
</comment>